<comment type="caution">
    <text evidence="4">The sequence shown here is derived from an EMBL/GenBank/DDBJ whole genome shotgun (WGS) entry which is preliminary data.</text>
</comment>
<evidence type="ECO:0000259" key="2">
    <source>
        <dbReference type="Pfam" id="PF07635"/>
    </source>
</evidence>
<accession>A0ABW5B9Y3</accession>
<evidence type="ECO:0000313" key="5">
    <source>
        <dbReference type="Proteomes" id="UP001597414"/>
    </source>
</evidence>
<dbReference type="InterPro" id="IPR019251">
    <property type="entry name" value="DUF2231_TM"/>
</dbReference>
<keyword evidence="5" id="KW-1185">Reference proteome</keyword>
<gene>
    <name evidence="4" type="ORF">ACFSKV_11265</name>
</gene>
<dbReference type="Pfam" id="PF07635">
    <property type="entry name" value="PSCyt1"/>
    <property type="match status" value="1"/>
</dbReference>
<keyword evidence="1" id="KW-1133">Transmembrane helix</keyword>
<dbReference type="RefSeq" id="WP_380802654.1">
    <property type="nucleotide sequence ID" value="NZ_JBHUIV010000016.1"/>
</dbReference>
<keyword evidence="1" id="KW-0812">Transmembrane</keyword>
<feature type="domain" description="Cytochrome C Planctomycete-type" evidence="2">
    <location>
        <begin position="217"/>
        <end position="277"/>
    </location>
</feature>
<dbReference type="InterPro" id="IPR011429">
    <property type="entry name" value="Cyt_c_Planctomycete-type"/>
</dbReference>
<feature type="transmembrane region" description="Helical" evidence="1">
    <location>
        <begin position="119"/>
        <end position="141"/>
    </location>
</feature>
<dbReference type="EMBL" id="JBHUIV010000016">
    <property type="protein sequence ID" value="MFD2202151.1"/>
    <property type="molecule type" value="Genomic_DNA"/>
</dbReference>
<evidence type="ECO:0000259" key="3">
    <source>
        <dbReference type="Pfam" id="PF09990"/>
    </source>
</evidence>
<name>A0ABW5B9Y3_9BACT</name>
<feature type="transmembrane region" description="Helical" evidence="1">
    <location>
        <begin position="148"/>
        <end position="165"/>
    </location>
</feature>
<evidence type="ECO:0000256" key="1">
    <source>
        <dbReference type="SAM" id="Phobius"/>
    </source>
</evidence>
<dbReference type="Pfam" id="PF09990">
    <property type="entry name" value="DUF2231"/>
    <property type="match status" value="1"/>
</dbReference>
<keyword evidence="1" id="KW-0472">Membrane</keyword>
<feature type="transmembrane region" description="Helical" evidence="1">
    <location>
        <begin position="52"/>
        <end position="71"/>
    </location>
</feature>
<sequence>MNSHPLLTNKKNIFIKFRHLFLLLSVGILFIPLINPGEAPSDITIFLGRFHPLVVHFPIVLIFLALIFEILKKVNIIKVQATLIGFILGIGILGCLGSLIFGFLLFYTGEYTGEIMNRHLWGGVCLTALTALGLFLFLTYAKFKREPYYWAYFITLFVANLVLFYTSHQGGSLTHGEEYLTQFLPGKNQPQPNWEPKPIEEMLVYDDVIVAFMENKCMSCHNENKSKGGLILTTYEDLLKGGKGEHATLVLNSSAESDLYRRVTLPTNDNDYMPPDGKTPLNTNEVLLLKWWIDNGADPKIRLTEASSNPDIEPIISVYLSELEKEQQRRFNQKISTESLIQSLGHSNNYELSIDPYEEKSIFLSMTFPPSKFRDNDLIELQPLFEMITKASFIGSDITDDGFYYIGQMSSLKELYLQQTQMNGEGLAYLSSLENLEILDLSKTNITDGNILHIIRIPSLKEVYLNETNISKEIIEAIQVNRTNLKIHLERGKLF</sequence>
<dbReference type="InterPro" id="IPR032675">
    <property type="entry name" value="LRR_dom_sf"/>
</dbReference>
<proteinExistence type="predicted"/>
<protein>
    <submittedName>
        <fullName evidence="4">C-type cytochrome domain-containing protein</fullName>
    </submittedName>
</protein>
<dbReference type="SUPFAM" id="SSF52047">
    <property type="entry name" value="RNI-like"/>
    <property type="match status" value="1"/>
</dbReference>
<feature type="domain" description="DUF2231" evidence="3">
    <location>
        <begin position="50"/>
        <end position="174"/>
    </location>
</feature>
<evidence type="ECO:0000313" key="4">
    <source>
        <dbReference type="EMBL" id="MFD2202151.1"/>
    </source>
</evidence>
<dbReference type="Proteomes" id="UP001597414">
    <property type="component" value="Unassembled WGS sequence"/>
</dbReference>
<feature type="transmembrane region" description="Helical" evidence="1">
    <location>
        <begin position="83"/>
        <end position="107"/>
    </location>
</feature>
<organism evidence="4 5">
    <name type="scientific">Shivajiella indica</name>
    <dbReference type="NCBI Taxonomy" id="872115"/>
    <lineage>
        <taxon>Bacteria</taxon>
        <taxon>Pseudomonadati</taxon>
        <taxon>Bacteroidota</taxon>
        <taxon>Cytophagia</taxon>
        <taxon>Cytophagales</taxon>
        <taxon>Cyclobacteriaceae</taxon>
        <taxon>Shivajiella</taxon>
    </lineage>
</organism>
<dbReference type="Gene3D" id="3.80.10.10">
    <property type="entry name" value="Ribonuclease Inhibitor"/>
    <property type="match status" value="1"/>
</dbReference>
<reference evidence="5" key="1">
    <citation type="journal article" date="2019" name="Int. J. Syst. Evol. Microbiol.">
        <title>The Global Catalogue of Microorganisms (GCM) 10K type strain sequencing project: providing services to taxonomists for standard genome sequencing and annotation.</title>
        <authorList>
            <consortium name="The Broad Institute Genomics Platform"/>
            <consortium name="The Broad Institute Genome Sequencing Center for Infectious Disease"/>
            <person name="Wu L."/>
            <person name="Ma J."/>
        </authorList>
    </citation>
    <scope>NUCLEOTIDE SEQUENCE [LARGE SCALE GENOMIC DNA]</scope>
    <source>
        <strain evidence="5">KCTC 19812</strain>
    </source>
</reference>